<name>A0A9D3W2U1_9ROSI</name>
<comment type="caution">
    <text evidence="1">The sequence shown here is derived from an EMBL/GenBank/DDBJ whole genome shotgun (WGS) entry which is preliminary data.</text>
</comment>
<organism evidence="1 2">
    <name type="scientific">Gossypium stocksii</name>
    <dbReference type="NCBI Taxonomy" id="47602"/>
    <lineage>
        <taxon>Eukaryota</taxon>
        <taxon>Viridiplantae</taxon>
        <taxon>Streptophyta</taxon>
        <taxon>Embryophyta</taxon>
        <taxon>Tracheophyta</taxon>
        <taxon>Spermatophyta</taxon>
        <taxon>Magnoliopsida</taxon>
        <taxon>eudicotyledons</taxon>
        <taxon>Gunneridae</taxon>
        <taxon>Pentapetalae</taxon>
        <taxon>rosids</taxon>
        <taxon>malvids</taxon>
        <taxon>Malvales</taxon>
        <taxon>Malvaceae</taxon>
        <taxon>Malvoideae</taxon>
        <taxon>Gossypium</taxon>
    </lineage>
</organism>
<keyword evidence="2" id="KW-1185">Reference proteome</keyword>
<proteinExistence type="predicted"/>
<sequence>MLGKVLNSECTKLSWVSATLSTLYRELCRATQLDKILTMVTCYYYSCGPGSYFEALTFHAYWPYATDYVELRIKIYVDICTTTDDNIDADAHASIDADVNAQVDVGVPGIWGTL</sequence>
<accession>A0A9D3W2U1</accession>
<evidence type="ECO:0000313" key="2">
    <source>
        <dbReference type="Proteomes" id="UP000828251"/>
    </source>
</evidence>
<dbReference type="EMBL" id="JAIQCV010000004">
    <property type="protein sequence ID" value="KAH1107722.1"/>
    <property type="molecule type" value="Genomic_DNA"/>
</dbReference>
<protein>
    <submittedName>
        <fullName evidence="1">Uncharacterized protein</fullName>
    </submittedName>
</protein>
<evidence type="ECO:0000313" key="1">
    <source>
        <dbReference type="EMBL" id="KAH1107722.1"/>
    </source>
</evidence>
<reference evidence="1 2" key="1">
    <citation type="journal article" date="2021" name="Plant Biotechnol. J.">
        <title>Multi-omics assisted identification of the key and species-specific regulatory components of drought-tolerant mechanisms in Gossypium stocksii.</title>
        <authorList>
            <person name="Yu D."/>
            <person name="Ke L."/>
            <person name="Zhang D."/>
            <person name="Wu Y."/>
            <person name="Sun Y."/>
            <person name="Mei J."/>
            <person name="Sun J."/>
            <person name="Sun Y."/>
        </authorList>
    </citation>
    <scope>NUCLEOTIDE SEQUENCE [LARGE SCALE GENOMIC DNA]</scope>
    <source>
        <strain evidence="2">cv. E1</strain>
        <tissue evidence="1">Leaf</tissue>
    </source>
</reference>
<dbReference type="AlphaFoldDB" id="A0A9D3W2U1"/>
<dbReference type="Proteomes" id="UP000828251">
    <property type="component" value="Unassembled WGS sequence"/>
</dbReference>
<gene>
    <name evidence="1" type="ORF">J1N35_011490</name>
</gene>